<dbReference type="GeneID" id="24094102"/>
<dbReference type="InParanoid" id="J4I8C9"/>
<feature type="signal peptide" evidence="1">
    <location>
        <begin position="1"/>
        <end position="23"/>
    </location>
</feature>
<keyword evidence="1" id="KW-0732">Signal</keyword>
<evidence type="ECO:0000313" key="3">
    <source>
        <dbReference type="Proteomes" id="UP000006352"/>
    </source>
</evidence>
<dbReference type="EMBL" id="HE796919">
    <property type="protein sequence ID" value="CCL99191.1"/>
    <property type="molecule type" value="Genomic_DNA"/>
</dbReference>
<organism evidence="2 3">
    <name type="scientific">Fibroporia radiculosa</name>
    <dbReference type="NCBI Taxonomy" id="599839"/>
    <lineage>
        <taxon>Eukaryota</taxon>
        <taxon>Fungi</taxon>
        <taxon>Dikarya</taxon>
        <taxon>Basidiomycota</taxon>
        <taxon>Agaricomycotina</taxon>
        <taxon>Agaricomycetes</taxon>
        <taxon>Polyporales</taxon>
        <taxon>Fibroporiaceae</taxon>
        <taxon>Fibroporia</taxon>
    </lineage>
</organism>
<dbReference type="OrthoDB" id="3181072at2759"/>
<evidence type="ECO:0000256" key="1">
    <source>
        <dbReference type="SAM" id="SignalP"/>
    </source>
</evidence>
<name>J4I8C9_9APHY</name>
<dbReference type="RefSeq" id="XP_012178474.1">
    <property type="nucleotide sequence ID" value="XM_012323084.1"/>
</dbReference>
<sequence>MNADDAAFIGIVLLAISLSCTDSLPIMMATNVAGARATNTANAAPAIARTNDSIAMHELLDAMRASFGTIDQTFREINEQSVNLSSVGPTMQDVDGQMRALLQEIKEHGENEDSRIKDIKKMIKGDVKQNIAENMKADIKEQIRKELALQVPEEIQRQIADHLPVSLHEQSRECKLQIIEVENALANSKARKLNSTFDVDNLGDTLSVVLRADGTKSGVFPANLNSLFAFDATTLKKLLGDYDIREQESREMNLNKFISHIGVPFRLVSIPAPGEIKNMQRTA</sequence>
<accession>J4I8C9</accession>
<proteinExistence type="predicted"/>
<dbReference type="Proteomes" id="UP000006352">
    <property type="component" value="Unassembled WGS sequence"/>
</dbReference>
<gene>
    <name evidence="2" type="ORF">FIBRA_01206</name>
</gene>
<reference evidence="2 3" key="1">
    <citation type="journal article" date="2012" name="Appl. Environ. Microbiol.">
        <title>Short-read sequencing for genomic analysis of the brown rot fungus Fibroporia radiculosa.</title>
        <authorList>
            <person name="Tang J.D."/>
            <person name="Perkins A.D."/>
            <person name="Sonstegard T.S."/>
            <person name="Schroeder S.G."/>
            <person name="Burgess S.C."/>
            <person name="Diehl S.V."/>
        </authorList>
    </citation>
    <scope>NUCLEOTIDE SEQUENCE [LARGE SCALE GENOMIC DNA]</scope>
    <source>
        <strain evidence="2 3">TFFH 294</strain>
    </source>
</reference>
<dbReference type="HOGENOM" id="CLU_050078_0_1_1"/>
<dbReference type="AlphaFoldDB" id="J4I8C9"/>
<keyword evidence="3" id="KW-1185">Reference proteome</keyword>
<protein>
    <submittedName>
        <fullName evidence="2">Uncharacterized protein</fullName>
    </submittedName>
</protein>
<evidence type="ECO:0000313" key="2">
    <source>
        <dbReference type="EMBL" id="CCL99191.1"/>
    </source>
</evidence>
<feature type="chain" id="PRO_5003778778" evidence="1">
    <location>
        <begin position="24"/>
        <end position="283"/>
    </location>
</feature>